<comment type="caution">
    <text evidence="1">The sequence shown here is derived from an EMBL/GenBank/DDBJ whole genome shotgun (WGS) entry which is preliminary data.</text>
</comment>
<proteinExistence type="predicted"/>
<gene>
    <name evidence="1" type="ORF">EZS27_015311</name>
</gene>
<dbReference type="EMBL" id="SNRY01000782">
    <property type="protein sequence ID" value="KAA6336538.1"/>
    <property type="molecule type" value="Genomic_DNA"/>
</dbReference>
<name>A0A5J4RSI5_9ZZZZ</name>
<organism evidence="1">
    <name type="scientific">termite gut metagenome</name>
    <dbReference type="NCBI Taxonomy" id="433724"/>
    <lineage>
        <taxon>unclassified sequences</taxon>
        <taxon>metagenomes</taxon>
        <taxon>organismal metagenomes</taxon>
    </lineage>
</organism>
<sequence>MKFEKKIVSDDVKRYVDVFNWKYFLLLPSQKRPLKLYIKFCSLLSSKKNTNTGGCTSEV</sequence>
<dbReference type="AlphaFoldDB" id="A0A5J4RSI5"/>
<reference evidence="1" key="1">
    <citation type="submission" date="2019-03" db="EMBL/GenBank/DDBJ databases">
        <title>Single cell metagenomics reveals metabolic interactions within the superorganism composed of flagellate Streblomastix strix and complex community of Bacteroidetes bacteria on its surface.</title>
        <authorList>
            <person name="Treitli S.C."/>
            <person name="Kolisko M."/>
            <person name="Husnik F."/>
            <person name="Keeling P."/>
            <person name="Hampl V."/>
        </authorList>
    </citation>
    <scope>NUCLEOTIDE SEQUENCE</scope>
    <source>
        <strain evidence="1">STM</strain>
    </source>
</reference>
<protein>
    <submittedName>
        <fullName evidence="1">Uncharacterized protein</fullName>
    </submittedName>
</protein>
<accession>A0A5J4RSI5</accession>
<evidence type="ECO:0000313" key="1">
    <source>
        <dbReference type="EMBL" id="KAA6336538.1"/>
    </source>
</evidence>